<keyword evidence="1" id="KW-0732">Signal</keyword>
<dbReference type="InterPro" id="IPR028994">
    <property type="entry name" value="Integrin_alpha_N"/>
</dbReference>
<accession>A0A821KVG5</accession>
<evidence type="ECO:0000313" key="3">
    <source>
        <dbReference type="Proteomes" id="UP000663873"/>
    </source>
</evidence>
<evidence type="ECO:0000313" key="2">
    <source>
        <dbReference type="EMBL" id="CAF4742739.1"/>
    </source>
</evidence>
<dbReference type="Pfam" id="PF01839">
    <property type="entry name" value="FG-GAP"/>
    <property type="match status" value="1"/>
</dbReference>
<dbReference type="SUPFAM" id="SSF69318">
    <property type="entry name" value="Integrin alpha N-terminal domain"/>
    <property type="match status" value="1"/>
</dbReference>
<protein>
    <recommendedName>
        <fullName evidence="4">VCBS repeat-containing protein</fullName>
    </recommendedName>
</protein>
<dbReference type="PANTHER" id="PTHR45460:SF2">
    <property type="entry name" value="ALPHA 1,3 GLUCANASE, GH71 FAMILY (EUROFUNG)"/>
    <property type="match status" value="1"/>
</dbReference>
<organism evidence="2 3">
    <name type="scientific">Rotaria socialis</name>
    <dbReference type="NCBI Taxonomy" id="392032"/>
    <lineage>
        <taxon>Eukaryota</taxon>
        <taxon>Metazoa</taxon>
        <taxon>Spiralia</taxon>
        <taxon>Gnathifera</taxon>
        <taxon>Rotifera</taxon>
        <taxon>Eurotatoria</taxon>
        <taxon>Bdelloidea</taxon>
        <taxon>Philodinida</taxon>
        <taxon>Philodinidae</taxon>
        <taxon>Rotaria</taxon>
    </lineage>
</organism>
<feature type="non-terminal residue" evidence="2">
    <location>
        <position position="159"/>
    </location>
</feature>
<dbReference type="PANTHER" id="PTHR45460">
    <property type="entry name" value="SIMILAR TO CYSTEINE PROTEINASE"/>
    <property type="match status" value="1"/>
</dbReference>
<keyword evidence="3" id="KW-1185">Reference proteome</keyword>
<proteinExistence type="predicted"/>
<reference evidence="2" key="1">
    <citation type="submission" date="2021-02" db="EMBL/GenBank/DDBJ databases">
        <authorList>
            <person name="Nowell W R."/>
        </authorList>
    </citation>
    <scope>NUCLEOTIDE SEQUENCE</scope>
</reference>
<evidence type="ECO:0000256" key="1">
    <source>
        <dbReference type="ARBA" id="ARBA00022729"/>
    </source>
</evidence>
<dbReference type="EMBL" id="CAJOBP010039433">
    <property type="protein sequence ID" value="CAF4742739.1"/>
    <property type="molecule type" value="Genomic_DNA"/>
</dbReference>
<dbReference type="Gene3D" id="2.130.10.130">
    <property type="entry name" value="Integrin alpha, N-terminal"/>
    <property type="match status" value="1"/>
</dbReference>
<dbReference type="AlphaFoldDB" id="A0A821KVG5"/>
<name>A0A821KVG5_9BILA</name>
<evidence type="ECO:0008006" key="4">
    <source>
        <dbReference type="Google" id="ProtNLM"/>
    </source>
</evidence>
<comment type="caution">
    <text evidence="2">The sequence shown here is derived from an EMBL/GenBank/DDBJ whole genome shotgun (WGS) entry which is preliminary data.</text>
</comment>
<gene>
    <name evidence="2" type="ORF">UJA718_LOCUS38473</name>
</gene>
<dbReference type="Proteomes" id="UP000663873">
    <property type="component" value="Unassembled WGS sequence"/>
</dbReference>
<dbReference type="InterPro" id="IPR013517">
    <property type="entry name" value="FG-GAP"/>
</dbReference>
<sequence length="159" mass="17204">MFGYGNETFQKLITYPIDSTASLYSIALADLNKDDQLDVIATDSANEVVVILYAYTNGSLQPERSYPTGFGSNPYAVTTVQSKNKTEVDIVVTLSGTGYVAVLTEYDAAEFQNETRCLTDESPQSYSVTVGDFNGDRHLDIAVVNSGTDGLIIIFNSGN</sequence>